<keyword evidence="2" id="KW-1185">Reference proteome</keyword>
<dbReference type="Proteomes" id="UP000005408">
    <property type="component" value="Unassembled WGS sequence"/>
</dbReference>
<evidence type="ECO:0000313" key="1">
    <source>
        <dbReference type="EnsemblMetazoa" id="G7681.1:cds"/>
    </source>
</evidence>
<dbReference type="EnsemblMetazoa" id="G7681.1">
    <property type="protein sequence ID" value="G7681.1:cds"/>
    <property type="gene ID" value="G7681"/>
</dbReference>
<organism evidence="1 2">
    <name type="scientific">Magallana gigas</name>
    <name type="common">Pacific oyster</name>
    <name type="synonym">Crassostrea gigas</name>
    <dbReference type="NCBI Taxonomy" id="29159"/>
    <lineage>
        <taxon>Eukaryota</taxon>
        <taxon>Metazoa</taxon>
        <taxon>Spiralia</taxon>
        <taxon>Lophotrochozoa</taxon>
        <taxon>Mollusca</taxon>
        <taxon>Bivalvia</taxon>
        <taxon>Autobranchia</taxon>
        <taxon>Pteriomorphia</taxon>
        <taxon>Ostreida</taxon>
        <taxon>Ostreoidea</taxon>
        <taxon>Ostreidae</taxon>
        <taxon>Magallana</taxon>
    </lineage>
</organism>
<reference evidence="1" key="1">
    <citation type="submission" date="2022-08" db="UniProtKB">
        <authorList>
            <consortium name="EnsemblMetazoa"/>
        </authorList>
    </citation>
    <scope>IDENTIFICATION</scope>
    <source>
        <strain evidence="1">05x7-T-G4-1.051#20</strain>
    </source>
</reference>
<sequence>MTTTLLKRSPEKVNLEVPRKIQRKSSPRLGRRNVSSLQTYKIIFEFGAHPLNLLRYIIKKSGILWKDTKEKCILKDGGKPTDGLFLICEDDEGIVNKCLKVAGFDVYKYERLLENSVMNDERKSVCIFYFGKQFWKTMNTSRVQTIRDAIRRVSNTDVFIITTSDIERNEAI</sequence>
<evidence type="ECO:0000313" key="2">
    <source>
        <dbReference type="Proteomes" id="UP000005408"/>
    </source>
</evidence>
<proteinExistence type="predicted"/>
<dbReference type="AlphaFoldDB" id="A0A8W8NRP6"/>
<name>A0A8W8NRP6_MAGGI</name>
<accession>A0A8W8NRP6</accession>
<protein>
    <submittedName>
        <fullName evidence="1">Uncharacterized protein</fullName>
    </submittedName>
</protein>